<evidence type="ECO:0000313" key="2">
    <source>
        <dbReference type="Proteomes" id="UP000241769"/>
    </source>
</evidence>
<name>A0A2P6N1A9_9EUKA</name>
<reference evidence="1 2" key="1">
    <citation type="journal article" date="2018" name="Genome Biol. Evol.">
        <title>Multiple Roots of Fruiting Body Formation in Amoebozoa.</title>
        <authorList>
            <person name="Hillmann F."/>
            <person name="Forbes G."/>
            <person name="Novohradska S."/>
            <person name="Ferling I."/>
            <person name="Riege K."/>
            <person name="Groth M."/>
            <person name="Westermann M."/>
            <person name="Marz M."/>
            <person name="Spaller T."/>
            <person name="Winckler T."/>
            <person name="Schaap P."/>
            <person name="Glockner G."/>
        </authorList>
    </citation>
    <scope>NUCLEOTIDE SEQUENCE [LARGE SCALE GENOMIC DNA]</scope>
    <source>
        <strain evidence="1 2">Jena</strain>
    </source>
</reference>
<sequence>MVTSRSEQGPHPNTNIFFWIRPAAGGDKVSDFPFVRDIAETALDATEKLYITLTGQNDWGWNHSVKHCSYHRPKAVFGGLLMPGTLITYGTPRKFPIPPPSA</sequence>
<comment type="caution">
    <text evidence="1">The sequence shown here is derived from an EMBL/GenBank/DDBJ whole genome shotgun (WGS) entry which is preliminary data.</text>
</comment>
<evidence type="ECO:0000313" key="1">
    <source>
        <dbReference type="EMBL" id="PRP77756.1"/>
    </source>
</evidence>
<dbReference type="Proteomes" id="UP000241769">
    <property type="component" value="Unassembled WGS sequence"/>
</dbReference>
<keyword evidence="2" id="KW-1185">Reference proteome</keyword>
<protein>
    <submittedName>
        <fullName evidence="1">Uncharacterized protein</fullName>
    </submittedName>
</protein>
<organism evidence="1 2">
    <name type="scientific">Planoprotostelium fungivorum</name>
    <dbReference type="NCBI Taxonomy" id="1890364"/>
    <lineage>
        <taxon>Eukaryota</taxon>
        <taxon>Amoebozoa</taxon>
        <taxon>Evosea</taxon>
        <taxon>Variosea</taxon>
        <taxon>Cavosteliida</taxon>
        <taxon>Cavosteliaceae</taxon>
        <taxon>Planoprotostelium</taxon>
    </lineage>
</organism>
<dbReference type="EMBL" id="MDYQ01000255">
    <property type="protein sequence ID" value="PRP77756.1"/>
    <property type="molecule type" value="Genomic_DNA"/>
</dbReference>
<proteinExistence type="predicted"/>
<gene>
    <name evidence="1" type="ORF">PROFUN_14117</name>
</gene>
<accession>A0A2P6N1A9</accession>
<dbReference type="AlphaFoldDB" id="A0A2P6N1A9"/>
<dbReference type="InParanoid" id="A0A2P6N1A9"/>